<dbReference type="RefSeq" id="WP_192911019.1">
    <property type="nucleotide sequence ID" value="NZ_CP062789.1"/>
</dbReference>
<proteinExistence type="predicted"/>
<dbReference type="AlphaFoldDB" id="A0A7L9J0C5"/>
<protein>
    <recommendedName>
        <fullName evidence="3">Mycothiol maleylpyruvate isomerase N-terminal domain-containing protein</fullName>
    </recommendedName>
</protein>
<name>A0A7L9J0C5_9MICO</name>
<reference evidence="1 2" key="1">
    <citation type="submission" date="2020-10" db="EMBL/GenBank/DDBJ databases">
        <title>Janibacter indicus TT2 genome sequence.</title>
        <authorList>
            <person name="Lee K."/>
            <person name="Ganzorig M."/>
        </authorList>
    </citation>
    <scope>NUCLEOTIDE SEQUENCE [LARGE SCALE GENOMIC DNA]</scope>
    <source>
        <strain evidence="1 2">TT2</strain>
    </source>
</reference>
<dbReference type="EMBL" id="CP062789">
    <property type="protein sequence ID" value="QOK22577.1"/>
    <property type="molecule type" value="Genomic_DNA"/>
</dbReference>
<sequence>MTVAQVLGHVHDLAGAFRDAATKGESPAASSPPDPAASVLPEDWREAIHLRLAELVRAWQDPLPPPA</sequence>
<organism evidence="1 2">
    <name type="scientific">Janibacter indicus</name>
    <dbReference type="NCBI Taxonomy" id="857417"/>
    <lineage>
        <taxon>Bacteria</taxon>
        <taxon>Bacillati</taxon>
        <taxon>Actinomycetota</taxon>
        <taxon>Actinomycetes</taxon>
        <taxon>Micrococcales</taxon>
        <taxon>Intrasporangiaceae</taxon>
        <taxon>Janibacter</taxon>
    </lineage>
</organism>
<evidence type="ECO:0000313" key="2">
    <source>
        <dbReference type="Proteomes" id="UP000593998"/>
    </source>
</evidence>
<evidence type="ECO:0000313" key="1">
    <source>
        <dbReference type="EMBL" id="QOK22577.1"/>
    </source>
</evidence>
<accession>A0A7L9J0C5</accession>
<dbReference type="Proteomes" id="UP000593998">
    <property type="component" value="Chromosome"/>
</dbReference>
<gene>
    <name evidence="1" type="ORF">IGS73_16180</name>
</gene>
<evidence type="ECO:0008006" key="3">
    <source>
        <dbReference type="Google" id="ProtNLM"/>
    </source>
</evidence>